<comment type="caution">
    <text evidence="1">The sequence shown here is derived from an EMBL/GenBank/DDBJ whole genome shotgun (WGS) entry which is preliminary data.</text>
</comment>
<dbReference type="EMBL" id="AZGA01000054">
    <property type="protein sequence ID" value="KRM33380.1"/>
    <property type="molecule type" value="Genomic_DNA"/>
</dbReference>
<proteinExistence type="predicted"/>
<dbReference type="AlphaFoldDB" id="A0A0R1XXF6"/>
<organism evidence="1 2">
    <name type="scientific">Agrilactobacillus composti DSM 18527 = JCM 14202</name>
    <dbReference type="NCBI Taxonomy" id="1423734"/>
    <lineage>
        <taxon>Bacteria</taxon>
        <taxon>Bacillati</taxon>
        <taxon>Bacillota</taxon>
        <taxon>Bacilli</taxon>
        <taxon>Lactobacillales</taxon>
        <taxon>Lactobacillaceae</taxon>
        <taxon>Agrilactobacillus</taxon>
    </lineage>
</organism>
<dbReference type="STRING" id="1423734.FC83_GL002949"/>
<name>A0A0R1XXF6_9LACO</name>
<evidence type="ECO:0008006" key="3">
    <source>
        <dbReference type="Google" id="ProtNLM"/>
    </source>
</evidence>
<keyword evidence="2" id="KW-1185">Reference proteome</keyword>
<gene>
    <name evidence="1" type="ORF">FC83_GL002949</name>
</gene>
<reference evidence="1 2" key="1">
    <citation type="journal article" date="2015" name="Genome Announc.">
        <title>Expanding the biotechnology potential of lactobacilli through comparative genomics of 213 strains and associated genera.</title>
        <authorList>
            <person name="Sun Z."/>
            <person name="Harris H.M."/>
            <person name="McCann A."/>
            <person name="Guo C."/>
            <person name="Argimon S."/>
            <person name="Zhang W."/>
            <person name="Yang X."/>
            <person name="Jeffery I.B."/>
            <person name="Cooney J.C."/>
            <person name="Kagawa T.F."/>
            <person name="Liu W."/>
            <person name="Song Y."/>
            <person name="Salvetti E."/>
            <person name="Wrobel A."/>
            <person name="Rasinkangas P."/>
            <person name="Parkhill J."/>
            <person name="Rea M.C."/>
            <person name="O'Sullivan O."/>
            <person name="Ritari J."/>
            <person name="Douillard F.P."/>
            <person name="Paul Ross R."/>
            <person name="Yang R."/>
            <person name="Briner A.E."/>
            <person name="Felis G.E."/>
            <person name="de Vos W.M."/>
            <person name="Barrangou R."/>
            <person name="Klaenhammer T.R."/>
            <person name="Caufield P.W."/>
            <person name="Cui Y."/>
            <person name="Zhang H."/>
            <person name="O'Toole P.W."/>
        </authorList>
    </citation>
    <scope>NUCLEOTIDE SEQUENCE [LARGE SCALE GENOMIC DNA]</scope>
    <source>
        <strain evidence="1 2">DSM 18527</strain>
    </source>
</reference>
<evidence type="ECO:0000313" key="1">
    <source>
        <dbReference type="EMBL" id="KRM33380.1"/>
    </source>
</evidence>
<dbReference type="Proteomes" id="UP000051236">
    <property type="component" value="Unassembled WGS sequence"/>
</dbReference>
<dbReference type="PATRIC" id="fig|1423734.3.peg.2998"/>
<accession>A0A0R1XXF6</accession>
<evidence type="ECO:0000313" key="2">
    <source>
        <dbReference type="Proteomes" id="UP000051236"/>
    </source>
</evidence>
<protein>
    <recommendedName>
        <fullName evidence="3">Surface layer protein A domain-containing protein</fullName>
    </recommendedName>
</protein>
<sequence length="275" mass="30557">MGLSLILQQPQTVKAETMVAIPVEDSSFVTAGKGVTPTKATQLQPTNPVYGLSAWKVETSASLISGTGPEPWFRAGLAYKIGQDTWLTNTQTLIIPQNKVVNTPVNFKPRVYDDSYVAGIVDNDGPVALWGSTDYTQQVGTVKPGSVWMITRYYAGSDGNVWFDLGNNQWIPSFYFNNNLFYKFITLYNQQSDNNNVIDDYDIQYNSKTEVQHPFVATVHGDKQVPTRLLPYALSTSIDLEPNSQWLCTNVYLGGGVWYQVGTNVWLQATSDSLD</sequence>